<dbReference type="PROSITE" id="PS50983">
    <property type="entry name" value="FE_B12_PBP"/>
    <property type="match status" value="1"/>
</dbReference>
<evidence type="ECO:0000256" key="2">
    <source>
        <dbReference type="ARBA" id="ARBA00008814"/>
    </source>
</evidence>
<evidence type="ECO:0000256" key="3">
    <source>
        <dbReference type="ARBA" id="ARBA00022448"/>
    </source>
</evidence>
<dbReference type="SUPFAM" id="SSF53807">
    <property type="entry name" value="Helical backbone' metal receptor"/>
    <property type="match status" value="1"/>
</dbReference>
<dbReference type="Pfam" id="PF01497">
    <property type="entry name" value="Peripla_BP_2"/>
    <property type="match status" value="1"/>
</dbReference>
<evidence type="ECO:0000256" key="1">
    <source>
        <dbReference type="ARBA" id="ARBA00004196"/>
    </source>
</evidence>
<reference evidence="6 7" key="1">
    <citation type="submission" date="2012-02" db="EMBL/GenBank/DDBJ databases">
        <title>Complete genome sequence of Caldilinea aerophila DSM 14535 (= NBRC 102666).</title>
        <authorList>
            <person name="Oguchi A."/>
            <person name="Hosoyama A."/>
            <person name="Sekine M."/>
            <person name="Fukai R."/>
            <person name="Kato Y."/>
            <person name="Nakamura S."/>
            <person name="Hanada S."/>
            <person name="Yamazaki S."/>
            <person name="Fujita N."/>
        </authorList>
    </citation>
    <scope>NUCLEOTIDE SEQUENCE [LARGE SCALE GENOMIC DNA]</scope>
    <source>
        <strain evidence="7">DSM 14535 / JCM 11387 / NBRC 104270 / STL-6-O1</strain>
    </source>
</reference>
<dbReference type="Proteomes" id="UP000007880">
    <property type="component" value="Chromosome"/>
</dbReference>
<dbReference type="eggNOG" id="COG0614">
    <property type="taxonomic scope" value="Bacteria"/>
</dbReference>
<dbReference type="GO" id="GO:0030288">
    <property type="term" value="C:outer membrane-bounded periplasmic space"/>
    <property type="evidence" value="ECO:0007669"/>
    <property type="project" value="TreeGrafter"/>
</dbReference>
<dbReference type="InterPro" id="IPR002491">
    <property type="entry name" value="ABC_transptr_periplasmic_BD"/>
</dbReference>
<organism evidence="6 7">
    <name type="scientific">Caldilinea aerophila (strain DSM 14535 / JCM 11387 / NBRC 104270 / STL-6-O1)</name>
    <dbReference type="NCBI Taxonomy" id="926550"/>
    <lineage>
        <taxon>Bacteria</taxon>
        <taxon>Bacillati</taxon>
        <taxon>Chloroflexota</taxon>
        <taxon>Caldilineae</taxon>
        <taxon>Caldilineales</taxon>
        <taxon>Caldilineaceae</taxon>
        <taxon>Caldilinea</taxon>
    </lineage>
</organism>
<dbReference type="Gene3D" id="3.40.50.1980">
    <property type="entry name" value="Nitrogenase molybdenum iron protein domain"/>
    <property type="match status" value="2"/>
</dbReference>
<dbReference type="RefSeq" id="WP_014433099.1">
    <property type="nucleotide sequence ID" value="NC_017079.1"/>
</dbReference>
<evidence type="ECO:0000256" key="4">
    <source>
        <dbReference type="ARBA" id="ARBA00022729"/>
    </source>
</evidence>
<protein>
    <submittedName>
        <fullName evidence="6">Putative ABC transporter substrate binding protein</fullName>
    </submittedName>
</protein>
<name>I0I3M4_CALAS</name>
<dbReference type="EMBL" id="AP012337">
    <property type="protein sequence ID" value="BAL99861.1"/>
    <property type="molecule type" value="Genomic_DNA"/>
</dbReference>
<evidence type="ECO:0000259" key="5">
    <source>
        <dbReference type="PROSITE" id="PS50983"/>
    </source>
</evidence>
<comment type="subcellular location">
    <subcellularLocation>
        <location evidence="1">Cell envelope</location>
    </subcellularLocation>
</comment>
<keyword evidence="4" id="KW-0732">Signal</keyword>
<evidence type="ECO:0000313" key="6">
    <source>
        <dbReference type="EMBL" id="BAL99861.1"/>
    </source>
</evidence>
<comment type="similarity">
    <text evidence="2">Belongs to the bacterial solute-binding protein 8 family.</text>
</comment>
<proteinExistence type="inferred from homology"/>
<dbReference type="PANTHER" id="PTHR30532:SF21">
    <property type="entry name" value="SIDEROPHORE-BINDING LIPOPROTEIN YFIY-RELATED"/>
    <property type="match status" value="1"/>
</dbReference>
<dbReference type="PANTHER" id="PTHR30532">
    <property type="entry name" value="IRON III DICITRATE-BINDING PERIPLASMIC PROTEIN"/>
    <property type="match status" value="1"/>
</dbReference>
<dbReference type="GO" id="GO:1901678">
    <property type="term" value="P:iron coordination entity transport"/>
    <property type="evidence" value="ECO:0007669"/>
    <property type="project" value="UniProtKB-ARBA"/>
</dbReference>
<keyword evidence="7" id="KW-1185">Reference proteome</keyword>
<dbReference type="HOGENOM" id="CLU_038034_0_2_0"/>
<evidence type="ECO:0000313" key="7">
    <source>
        <dbReference type="Proteomes" id="UP000007880"/>
    </source>
</evidence>
<gene>
    <name evidence="6" type="ordered locus">CLDAP_18220</name>
</gene>
<keyword evidence="3" id="KW-0813">Transport</keyword>
<accession>I0I3M4</accession>
<dbReference type="InterPro" id="IPR051313">
    <property type="entry name" value="Bact_iron-sidero_bind"/>
</dbReference>
<dbReference type="CDD" id="cd01146">
    <property type="entry name" value="FhuD"/>
    <property type="match status" value="1"/>
</dbReference>
<dbReference type="STRING" id="926550.CLDAP_18220"/>
<dbReference type="AlphaFoldDB" id="I0I3M4"/>
<dbReference type="KEGG" id="cap:CLDAP_18220"/>
<feature type="domain" description="Fe/B12 periplasmic-binding" evidence="5">
    <location>
        <begin position="1"/>
        <end position="263"/>
    </location>
</feature>
<sequence>MTLGQDATDAVVALGVMPVGAVDPWGGRWYAYLGDRMANVVSLGVETEPNLEAIVSLRPDLILGSQLRHGATYEQLQQIAPTVFAETIGRTWKENFQLYAQALCREEEGNRIITNWNERIADFQAQMGERLKTEVSLIRFRADEVRIYTTGFPGSVLREAGLSRPESQQVDDWDTAPQVLILNKEQIPMMDGDILFYMVSNWGDDQGSQIMEEWTGHPLWRTLKAVQNDAVYPVNEEHWNLGGGILAANRMLDDLYSFFLSETESSTTQS</sequence>